<dbReference type="AlphaFoldDB" id="A0A501WM24"/>
<proteinExistence type="predicted"/>
<keyword evidence="3" id="KW-1185">Reference proteome</keyword>
<organism evidence="2 3">
    <name type="scientific">Maribrevibacterium harenarium</name>
    <dbReference type="NCBI Taxonomy" id="2589817"/>
    <lineage>
        <taxon>Bacteria</taxon>
        <taxon>Pseudomonadati</taxon>
        <taxon>Pseudomonadota</taxon>
        <taxon>Gammaproteobacteria</taxon>
        <taxon>Oceanospirillales</taxon>
        <taxon>Oceanospirillaceae</taxon>
        <taxon>Maribrevibacterium</taxon>
    </lineage>
</organism>
<gene>
    <name evidence="2" type="ORF">FJM67_09795</name>
</gene>
<dbReference type="RefSeq" id="WP_140588861.1">
    <property type="nucleotide sequence ID" value="NZ_VFRR01000017.1"/>
</dbReference>
<dbReference type="EMBL" id="VFRR01000017">
    <property type="protein sequence ID" value="TPE50853.1"/>
    <property type="molecule type" value="Genomic_DNA"/>
</dbReference>
<dbReference type="CDD" id="cd16387">
    <property type="entry name" value="ParB_N_Srx"/>
    <property type="match status" value="1"/>
</dbReference>
<evidence type="ECO:0000313" key="3">
    <source>
        <dbReference type="Proteomes" id="UP000315901"/>
    </source>
</evidence>
<dbReference type="InterPro" id="IPR036086">
    <property type="entry name" value="ParB/Sulfiredoxin_sf"/>
</dbReference>
<feature type="domain" description="ParB-like N-terminal" evidence="1">
    <location>
        <begin position="30"/>
        <end position="134"/>
    </location>
</feature>
<protein>
    <recommendedName>
        <fullName evidence="1">ParB-like N-terminal domain-containing protein</fullName>
    </recommendedName>
</protein>
<reference evidence="2 3" key="1">
    <citation type="submission" date="2019-06" db="EMBL/GenBank/DDBJ databases">
        <title>A novel bacterium of genus Marinomonas, isolated from coastal sand.</title>
        <authorList>
            <person name="Huang H."/>
            <person name="Mo K."/>
            <person name="Hu Y."/>
        </authorList>
    </citation>
    <scope>NUCLEOTIDE SEQUENCE [LARGE SCALE GENOMIC DNA]</scope>
    <source>
        <strain evidence="2 3">HB171799</strain>
    </source>
</reference>
<accession>A0A501WM24</accession>
<comment type="caution">
    <text evidence="2">The sequence shown here is derived from an EMBL/GenBank/DDBJ whole genome shotgun (WGS) entry which is preliminary data.</text>
</comment>
<dbReference type="SMART" id="SM00470">
    <property type="entry name" value="ParB"/>
    <property type="match status" value="1"/>
</dbReference>
<evidence type="ECO:0000313" key="2">
    <source>
        <dbReference type="EMBL" id="TPE50853.1"/>
    </source>
</evidence>
<dbReference type="SUPFAM" id="SSF110849">
    <property type="entry name" value="ParB/Sulfiredoxin"/>
    <property type="match status" value="1"/>
</dbReference>
<dbReference type="InterPro" id="IPR003115">
    <property type="entry name" value="ParB_N"/>
</dbReference>
<dbReference type="Proteomes" id="UP000315901">
    <property type="component" value="Unassembled WGS sequence"/>
</dbReference>
<dbReference type="Gene3D" id="3.90.1530.10">
    <property type="entry name" value="Conserved hypothetical protein from pyrococcus furiosus pfu- 392566-001, ParB domain"/>
    <property type="match status" value="1"/>
</dbReference>
<sequence>MSDTTTTFTAVLERLKNEQNSGRVAPKINSKLSIKSIRVEVSVFQPRDLGNDTGSKENHIRGLVDAIYCNPSKVLDPIIVWWSGAGWYLLDGHHRLEAYKRVIAQKRIKIPKIPVRVFEGDLNGAMLESIRHNSKDKLPMTKDDKINRAWRLTVMQDFSKREIALTCKVGSATVSRMRRKLQELQELQPHGWQDLAFGMSWKEAQQFPRKEKSYDDEWQDNLAKDWAMRLSKAFGKQASKQPEVFARALEYYSIKLLNDLTEFLRHDIEDNGEMDF</sequence>
<dbReference type="OrthoDB" id="9125702at2"/>
<name>A0A501WM24_9GAMM</name>
<evidence type="ECO:0000259" key="1">
    <source>
        <dbReference type="SMART" id="SM00470"/>
    </source>
</evidence>